<name>A0ABR9ZXD9_9FIRM</name>
<accession>A0ABR9ZXD9</accession>
<dbReference type="RefSeq" id="WP_194703369.1">
    <property type="nucleotide sequence ID" value="NZ_JADKNH010000013.1"/>
</dbReference>
<sequence length="442" mass="51208">MTAMKKRMKPNMNLLLLTLMLSLLMVLAYAYWGQVTMSTSFSLQFEGIEKGLNPDNTRFDYSEIISENALRSVFELSQIEYKDQYRQAIEVSPILPVGIVETIEQKHIDGEDYTYFPSEFVVRIKPSAEIGLSKQMSYKLAENYKQGFENYFIKKNTYPYVDIQREMVQYNLSDYDYPEYSRLFESDYNRLLNHLKVLEAEAPEYIGADQLSFRDLMEGIRLSQKLDLQKMNSIISTYKLSKDKDQLKIKYAYMIRRYELEKNKSFGQYSVNQELLNIVKSNTSTVMLPSVTGENLAFSVVNDTYDILAKKATESQVDAVTLDEEILDIQKKITELDSPEVSLVKLSQARKEVDAMALDLKTVIQDWGLKVNSKTQAYFTDKYSNLMTSVYGVQVNRNISPLKVIGSIFVIWFVTTAVFSQILLFRKRKTAQKKVNYRHVSD</sequence>
<evidence type="ECO:0000256" key="1">
    <source>
        <dbReference type="SAM" id="Phobius"/>
    </source>
</evidence>
<comment type="caution">
    <text evidence="2">The sequence shown here is derived from an EMBL/GenBank/DDBJ whole genome shotgun (WGS) entry which is preliminary data.</text>
</comment>
<evidence type="ECO:0000313" key="2">
    <source>
        <dbReference type="EMBL" id="MBF4695126.1"/>
    </source>
</evidence>
<keyword evidence="1" id="KW-1133">Transmembrane helix</keyword>
<feature type="transmembrane region" description="Helical" evidence="1">
    <location>
        <begin position="404"/>
        <end position="425"/>
    </location>
</feature>
<keyword evidence="1" id="KW-0472">Membrane</keyword>
<keyword evidence="3" id="KW-1185">Reference proteome</keyword>
<keyword evidence="1" id="KW-0812">Transmembrane</keyword>
<protein>
    <submittedName>
        <fullName evidence="2">Uncharacterized protein</fullName>
    </submittedName>
</protein>
<proteinExistence type="predicted"/>
<dbReference type="Proteomes" id="UP000614200">
    <property type="component" value="Unassembled WGS sequence"/>
</dbReference>
<dbReference type="EMBL" id="JADKNH010000013">
    <property type="protein sequence ID" value="MBF4695126.1"/>
    <property type="molecule type" value="Genomic_DNA"/>
</dbReference>
<organism evidence="2 3">
    <name type="scientific">Fusibacter ferrireducens</name>
    <dbReference type="NCBI Taxonomy" id="2785058"/>
    <lineage>
        <taxon>Bacteria</taxon>
        <taxon>Bacillati</taxon>
        <taxon>Bacillota</taxon>
        <taxon>Clostridia</taxon>
        <taxon>Eubacteriales</taxon>
        <taxon>Eubacteriales Family XII. Incertae Sedis</taxon>
        <taxon>Fusibacter</taxon>
    </lineage>
</organism>
<evidence type="ECO:0000313" key="3">
    <source>
        <dbReference type="Proteomes" id="UP000614200"/>
    </source>
</evidence>
<reference evidence="2 3" key="1">
    <citation type="submission" date="2020-11" db="EMBL/GenBank/DDBJ databases">
        <title>Fusibacter basophilias sp. nov.</title>
        <authorList>
            <person name="Qiu D."/>
        </authorList>
    </citation>
    <scope>NUCLEOTIDE SEQUENCE [LARGE SCALE GENOMIC DNA]</scope>
    <source>
        <strain evidence="2 3">Q10-2</strain>
    </source>
</reference>
<gene>
    <name evidence="2" type="ORF">ISU02_18660</name>
</gene>